<dbReference type="InterPro" id="IPR011006">
    <property type="entry name" value="CheY-like_superfamily"/>
</dbReference>
<keyword evidence="8" id="KW-0804">Transcription</keyword>
<dbReference type="Pfam" id="PF00072">
    <property type="entry name" value="Response_reg"/>
    <property type="match status" value="1"/>
</dbReference>
<dbReference type="InterPro" id="IPR024187">
    <property type="entry name" value="Sig_transdc_resp-reg_cit/mal"/>
</dbReference>
<dbReference type="InterPro" id="IPR051271">
    <property type="entry name" value="2C-system_Tx_regulators"/>
</dbReference>
<dbReference type="PROSITE" id="PS50110">
    <property type="entry name" value="RESPONSE_REGULATORY"/>
    <property type="match status" value="1"/>
</dbReference>
<dbReference type="SUPFAM" id="SSF52172">
    <property type="entry name" value="CheY-like"/>
    <property type="match status" value="1"/>
</dbReference>
<dbReference type="InterPro" id="IPR001789">
    <property type="entry name" value="Sig_transdc_resp-reg_receiver"/>
</dbReference>
<evidence type="ECO:0000256" key="6">
    <source>
        <dbReference type="ARBA" id="ARBA00023125"/>
    </source>
</evidence>
<dbReference type="PIRSF" id="PIRSF006171">
    <property type="entry name" value="RR_citrat_malat"/>
    <property type="match status" value="1"/>
</dbReference>
<evidence type="ECO:0000256" key="8">
    <source>
        <dbReference type="ARBA" id="ARBA00023163"/>
    </source>
</evidence>
<evidence type="ECO:0000256" key="1">
    <source>
        <dbReference type="ARBA" id="ARBA00004496"/>
    </source>
</evidence>
<dbReference type="Proteomes" id="UP001218246">
    <property type="component" value="Unassembled WGS sequence"/>
</dbReference>
<name>A0ABT6H6X2_9BACI</name>
<comment type="caution">
    <text evidence="11">The sequence shown here is derived from an EMBL/GenBank/DDBJ whole genome shotgun (WGS) entry which is preliminary data.</text>
</comment>
<evidence type="ECO:0000256" key="5">
    <source>
        <dbReference type="ARBA" id="ARBA00023015"/>
    </source>
</evidence>
<dbReference type="RefSeq" id="WP_278018285.1">
    <property type="nucleotide sequence ID" value="NZ_JARRRY010000008.1"/>
</dbReference>
<keyword evidence="12" id="KW-1185">Reference proteome</keyword>
<protein>
    <submittedName>
        <fullName evidence="11">Response regulator</fullName>
    </submittedName>
</protein>
<sequence>MREIAVVIVEDDPMVMEVNKQFLDATGGFRLVGTASSGTEALHIIKIKAPHLVILDNYLPDLTGVEVLVELRKQSHPVDVILVTAARDAHTVQSVMRYGAIDYIVKPFRFERFKAALDAYKKMRAKLSKAVLNQEDIDRFKKIQQSEPHDTELPKGLNPATLKQIYLYVCAQSKPSSAEEVAEGTGLARVTARRYLDYLEKINKVHLEVQYGTIGRPVNRYYIK</sequence>
<keyword evidence="5" id="KW-0805">Transcription regulation</keyword>
<dbReference type="SUPFAM" id="SSF46785">
    <property type="entry name" value="Winged helix' DNA-binding domain"/>
    <property type="match status" value="1"/>
</dbReference>
<feature type="domain" description="Response regulatory" evidence="10">
    <location>
        <begin position="5"/>
        <end position="121"/>
    </location>
</feature>
<evidence type="ECO:0000256" key="9">
    <source>
        <dbReference type="PROSITE-ProRule" id="PRU00169"/>
    </source>
</evidence>
<evidence type="ECO:0000256" key="2">
    <source>
        <dbReference type="ARBA" id="ARBA00022490"/>
    </source>
</evidence>
<gene>
    <name evidence="11" type="ORF">P6P90_11040</name>
</gene>
<dbReference type="InterPro" id="IPR036390">
    <property type="entry name" value="WH_DNA-bd_sf"/>
</dbReference>
<dbReference type="CDD" id="cd19925">
    <property type="entry name" value="REC_citrate_TCS"/>
    <property type="match status" value="1"/>
</dbReference>
<feature type="modified residue" description="4-aspartylphosphate" evidence="9">
    <location>
        <position position="56"/>
    </location>
</feature>
<accession>A0ABT6H6X2</accession>
<evidence type="ECO:0000259" key="10">
    <source>
        <dbReference type="PROSITE" id="PS50110"/>
    </source>
</evidence>
<dbReference type="Gene3D" id="3.40.50.2300">
    <property type="match status" value="1"/>
</dbReference>
<evidence type="ECO:0000256" key="3">
    <source>
        <dbReference type="ARBA" id="ARBA00022553"/>
    </source>
</evidence>
<evidence type="ECO:0000256" key="4">
    <source>
        <dbReference type="ARBA" id="ARBA00023012"/>
    </source>
</evidence>
<organism evidence="11 12">
    <name type="scientific">Ectobacillus antri</name>
    <dbReference type="NCBI Taxonomy" id="2486280"/>
    <lineage>
        <taxon>Bacteria</taxon>
        <taxon>Bacillati</taxon>
        <taxon>Bacillota</taxon>
        <taxon>Bacilli</taxon>
        <taxon>Bacillales</taxon>
        <taxon>Bacillaceae</taxon>
        <taxon>Ectobacillus</taxon>
    </lineage>
</organism>
<keyword evidence="4" id="KW-0902">Two-component regulatory system</keyword>
<proteinExistence type="predicted"/>
<dbReference type="PANTHER" id="PTHR45526">
    <property type="entry name" value="TRANSCRIPTIONAL REGULATORY PROTEIN DPIA"/>
    <property type="match status" value="1"/>
</dbReference>
<dbReference type="SMART" id="SM00448">
    <property type="entry name" value="REC"/>
    <property type="match status" value="1"/>
</dbReference>
<keyword evidence="3 9" id="KW-0597">Phosphoprotein</keyword>
<evidence type="ECO:0000313" key="12">
    <source>
        <dbReference type="Proteomes" id="UP001218246"/>
    </source>
</evidence>
<keyword evidence="7" id="KW-0010">Activator</keyword>
<comment type="subcellular location">
    <subcellularLocation>
        <location evidence="1">Cytoplasm</location>
    </subcellularLocation>
</comment>
<dbReference type="EMBL" id="JARULN010000009">
    <property type="protein sequence ID" value="MDG5754503.1"/>
    <property type="molecule type" value="Genomic_DNA"/>
</dbReference>
<evidence type="ECO:0000256" key="7">
    <source>
        <dbReference type="ARBA" id="ARBA00023159"/>
    </source>
</evidence>
<keyword evidence="2" id="KW-0963">Cytoplasm</keyword>
<reference evidence="11 12" key="1">
    <citation type="submission" date="2023-04" db="EMBL/GenBank/DDBJ databases">
        <title>Ectobacillus antri isolated from activated sludge.</title>
        <authorList>
            <person name="Yan P."/>
            <person name="Liu X."/>
        </authorList>
    </citation>
    <scope>NUCLEOTIDE SEQUENCE [LARGE SCALE GENOMIC DNA]</scope>
    <source>
        <strain evidence="11 12">C18H</strain>
    </source>
</reference>
<dbReference type="PANTHER" id="PTHR45526:SF1">
    <property type="entry name" value="TRANSCRIPTIONAL REGULATORY PROTEIN DCUR-RELATED"/>
    <property type="match status" value="1"/>
</dbReference>
<evidence type="ECO:0000313" key="11">
    <source>
        <dbReference type="EMBL" id="MDG5754503.1"/>
    </source>
</evidence>
<keyword evidence="6" id="KW-0238">DNA-binding</keyword>